<evidence type="ECO:0000256" key="5">
    <source>
        <dbReference type="ARBA" id="ARBA00023136"/>
    </source>
</evidence>
<evidence type="ECO:0000256" key="4">
    <source>
        <dbReference type="ARBA" id="ARBA00022989"/>
    </source>
</evidence>
<evidence type="ECO:0000313" key="9">
    <source>
        <dbReference type="RefSeq" id="XP_033463921.1"/>
    </source>
</evidence>
<sequence length="571" mass="61996">MSSLNAPTTAAAYEDFRRRKSSVVAYTDAVGQRQTVAIDQLESEADRALAAEFGYKPVFKREFGYLSTFSFAVSISGLFSTVATTFSFPLVAGGSASAVWCWLISGSGCMCIALSVAELVSAYPTCGGLYYTISRLSPPRYVPSLSWLTGWLNVLGQMCGVASSEWGAASLLLAAVSIGSDFTYIPNNNHVVGVMAALTVLTGLVNSLSTAWMERMTKTYVLFHIAVLVSCCIALLAMATPANGTPKNSAEYVFTSVQNTSGWTPDGWSFLFGFLSVSWTMTDYDATAHITEEIKNPEKKAPWAIAMAMLFTYLAGFLFNIVLCFVMGDDIPTLLATPTFQPVAQIFYNVLGKTGGIVFTVCAFLIIKFVCFTAMQSLARTVFAFSRDRLLPLPNLWTKIWSRTGTPVAAVWISVFWCIAINLIGLGSYIAISGVFSTTAIALDWSYCIPIACKLIWPQNFVAGPWNLGKFSAAINIWALVWTLFVSIIFILPTIMPATPQNMNYAIVYLMGIIAFSTIYWYAGGRKFYTGPVIEAAAVGSSDGRSSEEGDEKRQFGAVNDTQRKAGDTAV</sequence>
<feature type="compositionally biased region" description="Basic and acidic residues" evidence="6">
    <location>
        <begin position="545"/>
        <end position="555"/>
    </location>
</feature>
<reference evidence="9" key="2">
    <citation type="submission" date="2020-04" db="EMBL/GenBank/DDBJ databases">
        <authorList>
            <consortium name="NCBI Genome Project"/>
        </authorList>
    </citation>
    <scope>NUCLEOTIDE SEQUENCE</scope>
    <source>
        <strain evidence="9">CBS 342.82</strain>
    </source>
</reference>
<organism evidence="9">
    <name type="scientific">Dissoconium aciculare CBS 342.82</name>
    <dbReference type="NCBI Taxonomy" id="1314786"/>
    <lineage>
        <taxon>Eukaryota</taxon>
        <taxon>Fungi</taxon>
        <taxon>Dikarya</taxon>
        <taxon>Ascomycota</taxon>
        <taxon>Pezizomycotina</taxon>
        <taxon>Dothideomycetes</taxon>
        <taxon>Dothideomycetidae</taxon>
        <taxon>Mycosphaerellales</taxon>
        <taxon>Dissoconiaceae</taxon>
        <taxon>Dissoconium</taxon>
    </lineage>
</organism>
<keyword evidence="5 7" id="KW-0472">Membrane</keyword>
<feature type="compositionally biased region" description="Basic and acidic residues" evidence="6">
    <location>
        <begin position="562"/>
        <end position="571"/>
    </location>
</feature>
<evidence type="ECO:0000313" key="8">
    <source>
        <dbReference type="Proteomes" id="UP000504637"/>
    </source>
</evidence>
<dbReference type="PANTHER" id="PTHR45649">
    <property type="entry name" value="AMINO-ACID PERMEASE BAT1"/>
    <property type="match status" value="1"/>
</dbReference>
<evidence type="ECO:0000256" key="6">
    <source>
        <dbReference type="SAM" id="MobiDB-lite"/>
    </source>
</evidence>
<dbReference type="GO" id="GO:0016020">
    <property type="term" value="C:membrane"/>
    <property type="evidence" value="ECO:0007669"/>
    <property type="project" value="UniProtKB-SubCell"/>
</dbReference>
<dbReference type="GO" id="GO:0022857">
    <property type="term" value="F:transmembrane transporter activity"/>
    <property type="evidence" value="ECO:0007669"/>
    <property type="project" value="InterPro"/>
</dbReference>
<feature type="transmembrane region" description="Helical" evidence="7">
    <location>
        <begin position="99"/>
        <end position="121"/>
    </location>
</feature>
<dbReference type="PIRSF" id="PIRSF006060">
    <property type="entry name" value="AA_transporter"/>
    <property type="match status" value="1"/>
</dbReference>
<dbReference type="PANTHER" id="PTHR45649:SF9">
    <property type="entry name" value="AMINO-ACID PERMEASE 2"/>
    <property type="match status" value="1"/>
</dbReference>
<evidence type="ECO:0000256" key="1">
    <source>
        <dbReference type="ARBA" id="ARBA00004141"/>
    </source>
</evidence>
<dbReference type="Proteomes" id="UP000504637">
    <property type="component" value="Unplaced"/>
</dbReference>
<feature type="transmembrane region" description="Helical" evidence="7">
    <location>
        <begin position="473"/>
        <end position="496"/>
    </location>
</feature>
<feature type="transmembrane region" description="Helical" evidence="7">
    <location>
        <begin position="69"/>
        <end position="92"/>
    </location>
</feature>
<dbReference type="Gene3D" id="1.20.1740.10">
    <property type="entry name" value="Amino acid/polyamine transporter I"/>
    <property type="match status" value="1"/>
</dbReference>
<protein>
    <submittedName>
        <fullName evidence="9">Amino acid transporter</fullName>
    </submittedName>
</protein>
<gene>
    <name evidence="9" type="ORF">K489DRAFT_559</name>
</gene>
<accession>A0A6J3MFZ5</accession>
<keyword evidence="2" id="KW-0813">Transport</keyword>
<keyword evidence="8" id="KW-1185">Reference proteome</keyword>
<name>A0A6J3MFZ5_9PEZI</name>
<dbReference type="Pfam" id="PF13520">
    <property type="entry name" value="AA_permease_2"/>
    <property type="match status" value="1"/>
</dbReference>
<feature type="transmembrane region" description="Helical" evidence="7">
    <location>
        <begin position="220"/>
        <end position="242"/>
    </location>
</feature>
<dbReference type="GeneID" id="54366520"/>
<feature type="transmembrane region" description="Helical" evidence="7">
    <location>
        <begin position="400"/>
        <end position="424"/>
    </location>
</feature>
<feature type="transmembrane region" description="Helical" evidence="7">
    <location>
        <begin position="502"/>
        <end position="523"/>
    </location>
</feature>
<feature type="transmembrane region" description="Helical" evidence="7">
    <location>
        <begin position="357"/>
        <end position="379"/>
    </location>
</feature>
<dbReference type="AlphaFoldDB" id="A0A6J3MFZ5"/>
<feature type="transmembrane region" description="Helical" evidence="7">
    <location>
        <begin position="191"/>
        <end position="208"/>
    </location>
</feature>
<dbReference type="RefSeq" id="XP_033463921.1">
    <property type="nucleotide sequence ID" value="XM_033608720.1"/>
</dbReference>
<evidence type="ECO:0000256" key="7">
    <source>
        <dbReference type="SAM" id="Phobius"/>
    </source>
</evidence>
<feature type="transmembrane region" description="Helical" evidence="7">
    <location>
        <begin position="262"/>
        <end position="282"/>
    </location>
</feature>
<feature type="transmembrane region" description="Helical" evidence="7">
    <location>
        <begin position="303"/>
        <end position="328"/>
    </location>
</feature>
<comment type="subcellular location">
    <subcellularLocation>
        <location evidence="1">Membrane</location>
        <topology evidence="1">Multi-pass membrane protein</topology>
    </subcellularLocation>
</comment>
<feature type="region of interest" description="Disordered" evidence="6">
    <location>
        <begin position="541"/>
        <end position="571"/>
    </location>
</feature>
<evidence type="ECO:0000256" key="2">
    <source>
        <dbReference type="ARBA" id="ARBA00022448"/>
    </source>
</evidence>
<dbReference type="InterPro" id="IPR002293">
    <property type="entry name" value="AA/rel_permease1"/>
</dbReference>
<dbReference type="OrthoDB" id="10054429at2759"/>
<reference evidence="9" key="3">
    <citation type="submission" date="2025-08" db="UniProtKB">
        <authorList>
            <consortium name="RefSeq"/>
        </authorList>
    </citation>
    <scope>IDENTIFICATION</scope>
    <source>
        <strain evidence="9">CBS 342.82</strain>
    </source>
</reference>
<evidence type="ECO:0000256" key="3">
    <source>
        <dbReference type="ARBA" id="ARBA00022692"/>
    </source>
</evidence>
<keyword evidence="3 7" id="KW-0812">Transmembrane</keyword>
<proteinExistence type="predicted"/>
<reference evidence="9" key="1">
    <citation type="submission" date="2020-01" db="EMBL/GenBank/DDBJ databases">
        <authorList>
            <consortium name="DOE Joint Genome Institute"/>
            <person name="Haridas S."/>
            <person name="Albert R."/>
            <person name="Binder M."/>
            <person name="Bloem J."/>
            <person name="Labutti K."/>
            <person name="Salamov A."/>
            <person name="Andreopoulos B."/>
            <person name="Baker S.E."/>
            <person name="Barry K."/>
            <person name="Bills G."/>
            <person name="Bluhm B.H."/>
            <person name="Cannon C."/>
            <person name="Castanera R."/>
            <person name="Culley D.E."/>
            <person name="Daum C."/>
            <person name="Ezra D."/>
            <person name="Gonzalez J.B."/>
            <person name="Henrissat B."/>
            <person name="Kuo A."/>
            <person name="Liang C."/>
            <person name="Lipzen A."/>
            <person name="Lutzoni F."/>
            <person name="Magnuson J."/>
            <person name="Mondo S."/>
            <person name="Nolan M."/>
            <person name="Ohm R."/>
            <person name="Pangilinan J."/>
            <person name="Park H.-J."/>
            <person name="Ramirez L."/>
            <person name="Alfaro M."/>
            <person name="Sun H."/>
            <person name="Tritt A."/>
            <person name="Yoshinaga Y."/>
            <person name="Zwiers L.-H."/>
            <person name="Turgeon B.G."/>
            <person name="Goodwin S.B."/>
            <person name="Spatafora J.W."/>
            <person name="Crous P.W."/>
            <person name="Grigoriev I.V."/>
        </authorList>
    </citation>
    <scope>NUCLEOTIDE SEQUENCE</scope>
    <source>
        <strain evidence="9">CBS 342.82</strain>
    </source>
</reference>
<keyword evidence="4 7" id="KW-1133">Transmembrane helix</keyword>